<dbReference type="NCBIfam" id="TIGR01891">
    <property type="entry name" value="amidohydrolases"/>
    <property type="match status" value="1"/>
</dbReference>
<dbReference type="Proteomes" id="UP000076154">
    <property type="component" value="Unassembled WGS sequence"/>
</dbReference>
<organism evidence="2 3">
    <name type="scientific">Hypsizygus marmoreus</name>
    <name type="common">White beech mushroom</name>
    <name type="synonym">Agaricus marmoreus</name>
    <dbReference type="NCBI Taxonomy" id="39966"/>
    <lineage>
        <taxon>Eukaryota</taxon>
        <taxon>Fungi</taxon>
        <taxon>Dikarya</taxon>
        <taxon>Basidiomycota</taxon>
        <taxon>Agaricomycotina</taxon>
        <taxon>Agaricomycetes</taxon>
        <taxon>Agaricomycetidae</taxon>
        <taxon>Agaricales</taxon>
        <taxon>Tricholomatineae</taxon>
        <taxon>Lyophyllaceae</taxon>
        <taxon>Hypsizygus</taxon>
    </lineage>
</organism>
<dbReference type="Gene3D" id="3.40.630.10">
    <property type="entry name" value="Zn peptidases"/>
    <property type="match status" value="1"/>
</dbReference>
<accession>A0A369J1A6</accession>
<dbReference type="FunFam" id="3.30.70.360:FF:000004">
    <property type="entry name" value="Peptidase M20 domain-containing protein 2"/>
    <property type="match status" value="1"/>
</dbReference>
<reference evidence="2" key="1">
    <citation type="submission" date="2018-04" db="EMBL/GenBank/DDBJ databases">
        <title>Whole genome sequencing of Hypsizygus marmoreus.</title>
        <authorList>
            <person name="Choi I.-G."/>
            <person name="Min B."/>
            <person name="Kim J.-G."/>
            <person name="Kim S."/>
            <person name="Oh Y.-L."/>
            <person name="Kong W.-S."/>
            <person name="Park H."/>
            <person name="Jeong J."/>
            <person name="Song E.-S."/>
        </authorList>
    </citation>
    <scope>NUCLEOTIDE SEQUENCE [LARGE SCALE GENOMIC DNA]</scope>
    <source>
        <strain evidence="2">51987-8</strain>
    </source>
</reference>
<dbReference type="InterPro" id="IPR052030">
    <property type="entry name" value="Peptidase_M20/M20A_hydrolases"/>
</dbReference>
<dbReference type="CDD" id="cd05672">
    <property type="entry name" value="M20_ACY1L2-like"/>
    <property type="match status" value="1"/>
</dbReference>
<dbReference type="OrthoDB" id="6119954at2759"/>
<name>A0A369J1A6_HYPMA</name>
<evidence type="ECO:0000313" key="2">
    <source>
        <dbReference type="EMBL" id="RDB15781.1"/>
    </source>
</evidence>
<dbReference type="GO" id="GO:0016805">
    <property type="term" value="F:dipeptidase activity"/>
    <property type="evidence" value="ECO:0007669"/>
    <property type="project" value="TreeGrafter"/>
</dbReference>
<dbReference type="SUPFAM" id="SSF55031">
    <property type="entry name" value="Bacterial exopeptidase dimerisation domain"/>
    <property type="match status" value="1"/>
</dbReference>
<keyword evidence="3" id="KW-1185">Reference proteome</keyword>
<dbReference type="InterPro" id="IPR036264">
    <property type="entry name" value="Bact_exopeptidase_dim_dom"/>
</dbReference>
<dbReference type="PANTHER" id="PTHR30575:SF0">
    <property type="entry name" value="XAA-ARG DIPEPTIDASE"/>
    <property type="match status" value="1"/>
</dbReference>
<evidence type="ECO:0000313" key="3">
    <source>
        <dbReference type="Proteomes" id="UP000076154"/>
    </source>
</evidence>
<dbReference type="EMBL" id="LUEZ02000138">
    <property type="protein sequence ID" value="RDB15781.1"/>
    <property type="molecule type" value="Genomic_DNA"/>
</dbReference>
<sequence>MPRSNIQAGCFSGLSLRNLLHRRCQSVSSSKEPFRTPAESKDIPRSVVGGVDLELKHHSNHHGACFGAQEDWILEPDTPPSYSASSFYEVEDVKDAGLSADIIQTIEKKVDELNPELRELSQEMLGHPELAFEEYFAHDILVNFMAKHGFQVTRNYAGLETAWRAEYSVGTGGRVLGVNSEMDALPGIGHACGHNLIAISGCGIAVAIKAALVAHCIPGKVIILGTPPEESVGGKIILLEKGAYKEMDVCLMSHPSAGAIGSVSNGTTTSSQTMYVDFTGKAAHAAAAPWEGKNALDAAVISYSAISALRQQLKPDVRVHGIIEGKNWRANTIPDNSRLTYIVRSPSKVEMMEVASRVTGCFEAAASATGCTVKIAMMSPYFDLVQNSVLGREFAKNARCRYDMTTHMAGSGASTDFGNVSYEIPSLHPLYAIPTEPNGGNHTPAFARSAATQEAHDATMKVTKGLALTGFRVLHDAAFFTEVKTAFENDMKAHAGNRRHHNECLIAA</sequence>
<dbReference type="STRING" id="39966.A0A369J1A6"/>
<feature type="domain" description="Peptidase M20 dimerisation" evidence="1">
    <location>
        <begin position="272"/>
        <end position="366"/>
    </location>
</feature>
<protein>
    <submittedName>
        <fullName evidence="2">Peptidase M20 domain-containing protein 2</fullName>
    </submittedName>
</protein>
<gene>
    <name evidence="2" type="primary">Pm20d2</name>
    <name evidence="2" type="ORF">Hypma_003700</name>
</gene>
<dbReference type="Pfam" id="PF07687">
    <property type="entry name" value="M20_dimer"/>
    <property type="match status" value="1"/>
</dbReference>
<dbReference type="InterPro" id="IPR017439">
    <property type="entry name" value="Amidohydrolase"/>
</dbReference>
<proteinExistence type="predicted"/>
<dbReference type="InterPro" id="IPR011650">
    <property type="entry name" value="Peptidase_M20_dimer"/>
</dbReference>
<dbReference type="SUPFAM" id="SSF53187">
    <property type="entry name" value="Zn-dependent exopeptidases"/>
    <property type="match status" value="1"/>
</dbReference>
<dbReference type="Gene3D" id="3.30.70.360">
    <property type="match status" value="1"/>
</dbReference>
<evidence type="ECO:0000259" key="1">
    <source>
        <dbReference type="Pfam" id="PF07687"/>
    </source>
</evidence>
<dbReference type="AlphaFoldDB" id="A0A369J1A6"/>
<dbReference type="InParanoid" id="A0A369J1A6"/>
<comment type="caution">
    <text evidence="2">The sequence shown here is derived from an EMBL/GenBank/DDBJ whole genome shotgun (WGS) entry which is preliminary data.</text>
</comment>
<dbReference type="PANTHER" id="PTHR30575">
    <property type="entry name" value="PEPTIDASE M20"/>
    <property type="match status" value="1"/>
</dbReference>